<dbReference type="EMBL" id="JAARZS010000065">
    <property type="protein sequence ID" value="MBC2285870.1"/>
    <property type="molecule type" value="Genomic_DNA"/>
</dbReference>
<organism evidence="1 2">
    <name type="scientific">Listeria booriae</name>
    <dbReference type="NCBI Taxonomy" id="1552123"/>
    <lineage>
        <taxon>Bacteria</taxon>
        <taxon>Bacillati</taxon>
        <taxon>Bacillota</taxon>
        <taxon>Bacilli</taxon>
        <taxon>Bacillales</taxon>
        <taxon>Listeriaceae</taxon>
        <taxon>Listeria</taxon>
    </lineage>
</organism>
<accession>A0A842FZA6</accession>
<proteinExistence type="predicted"/>
<dbReference type="RefSeq" id="WP_185655470.1">
    <property type="nucleotide sequence ID" value="NZ_JAARZS010000065.1"/>
</dbReference>
<evidence type="ECO:0000313" key="2">
    <source>
        <dbReference type="Proteomes" id="UP000585696"/>
    </source>
</evidence>
<dbReference type="Proteomes" id="UP000585696">
    <property type="component" value="Unassembled WGS sequence"/>
</dbReference>
<sequence>MMGVNVMKAVQMTMGGTKMTHKHILNNGNTKFNFICCKDGKLINEFGEVLKDTKPYHAKDMKTGWEPYRD</sequence>
<name>A0A842FZA6_9LIST</name>
<gene>
    <name evidence="1" type="ORF">HCB69_15955</name>
</gene>
<protein>
    <submittedName>
        <fullName evidence="1">Uncharacterized protein</fullName>
    </submittedName>
</protein>
<reference evidence="1 2" key="1">
    <citation type="submission" date="2020-03" db="EMBL/GenBank/DDBJ databases">
        <title>Soil Listeria distribution.</title>
        <authorList>
            <person name="Liao J."/>
            <person name="Wiedmann M."/>
        </authorList>
    </citation>
    <scope>NUCLEOTIDE SEQUENCE [LARGE SCALE GENOMIC DNA]</scope>
    <source>
        <strain evidence="1 2">FSL L7-0054</strain>
    </source>
</reference>
<evidence type="ECO:0000313" key="1">
    <source>
        <dbReference type="EMBL" id="MBC2285870.1"/>
    </source>
</evidence>
<comment type="caution">
    <text evidence="1">The sequence shown here is derived from an EMBL/GenBank/DDBJ whole genome shotgun (WGS) entry which is preliminary data.</text>
</comment>
<dbReference type="AlphaFoldDB" id="A0A842FZA6"/>